<dbReference type="EMBL" id="JAAKZX010000001">
    <property type="protein sequence ID" value="NGO40635.1"/>
    <property type="molecule type" value="Genomic_DNA"/>
</dbReference>
<organism evidence="1 2">
    <name type="scientific">Streptomyces ureilyticus</name>
    <dbReference type="NCBI Taxonomy" id="1775131"/>
    <lineage>
        <taxon>Bacteria</taxon>
        <taxon>Bacillati</taxon>
        <taxon>Actinomycetota</taxon>
        <taxon>Actinomycetes</taxon>
        <taxon>Kitasatosporales</taxon>
        <taxon>Streptomycetaceae</taxon>
        <taxon>Streptomyces</taxon>
    </lineage>
</organism>
<evidence type="ECO:0000313" key="1">
    <source>
        <dbReference type="EMBL" id="NGO40635.1"/>
    </source>
</evidence>
<gene>
    <name evidence="1" type="ORF">G6048_00185</name>
</gene>
<protein>
    <recommendedName>
        <fullName evidence="3">Secreted protein</fullName>
    </recommendedName>
</protein>
<accession>A0ABX0DGI8</accession>
<proteinExistence type="predicted"/>
<name>A0ABX0DGI8_9ACTN</name>
<dbReference type="Proteomes" id="UP001518140">
    <property type="component" value="Unassembled WGS sequence"/>
</dbReference>
<evidence type="ECO:0000313" key="2">
    <source>
        <dbReference type="Proteomes" id="UP001518140"/>
    </source>
</evidence>
<reference evidence="1 2" key="1">
    <citation type="submission" date="2020-02" db="EMBL/GenBank/DDBJ databases">
        <title>Whole-genome analyses of novel actinobacteria.</title>
        <authorList>
            <person name="Sahin N."/>
            <person name="Tokatli A."/>
        </authorList>
    </citation>
    <scope>NUCLEOTIDE SEQUENCE [LARGE SCALE GENOMIC DNA]</scope>
    <source>
        <strain evidence="1 2">YC419</strain>
    </source>
</reference>
<keyword evidence="2" id="KW-1185">Reference proteome</keyword>
<comment type="caution">
    <text evidence="1">The sequence shown here is derived from an EMBL/GenBank/DDBJ whole genome shotgun (WGS) entry which is preliminary data.</text>
</comment>
<sequence>MATSVAVAEAQTSRAAAAGGWKCAGTKVSRCIEGRGANKLRVNFVNKTNRKVTAEFGVTCASNSGQRVYSLKRNLKARGGYLSQTITCPGGFQDWVHGWQMSSGKVYRTPFINI</sequence>
<dbReference type="RefSeq" id="WP_165337321.1">
    <property type="nucleotide sequence ID" value="NZ_JAAKZX010000001.1"/>
</dbReference>
<evidence type="ECO:0008006" key="3">
    <source>
        <dbReference type="Google" id="ProtNLM"/>
    </source>
</evidence>